<evidence type="ECO:0000256" key="3">
    <source>
        <dbReference type="ARBA" id="ARBA00023163"/>
    </source>
</evidence>
<keyword evidence="8" id="KW-1185">Reference proteome</keyword>
<feature type="compositionally biased region" description="Acidic residues" evidence="5">
    <location>
        <begin position="139"/>
        <end position="154"/>
    </location>
</feature>
<evidence type="ECO:0000313" key="8">
    <source>
        <dbReference type="Proteomes" id="UP000807306"/>
    </source>
</evidence>
<dbReference type="SUPFAM" id="SSF47113">
    <property type="entry name" value="Histone-fold"/>
    <property type="match status" value="1"/>
</dbReference>
<keyword evidence="2" id="KW-0805">Transcription regulation</keyword>
<comment type="caution">
    <text evidence="7">The sequence shown here is derived from an EMBL/GenBank/DDBJ whole genome shotgun (WGS) entry which is preliminary data.</text>
</comment>
<keyword evidence="3" id="KW-0804">Transcription</keyword>
<dbReference type="GO" id="GO:0005634">
    <property type="term" value="C:nucleus"/>
    <property type="evidence" value="ECO:0007669"/>
    <property type="project" value="UniProtKB-SubCell"/>
</dbReference>
<evidence type="ECO:0000256" key="4">
    <source>
        <dbReference type="ARBA" id="ARBA00023242"/>
    </source>
</evidence>
<keyword evidence="4" id="KW-0539">Nucleus</keyword>
<feature type="region of interest" description="Disordered" evidence="5">
    <location>
        <begin position="390"/>
        <end position="410"/>
    </location>
</feature>
<feature type="domain" description="Bromodomain associated" evidence="6">
    <location>
        <begin position="2"/>
        <end position="78"/>
    </location>
</feature>
<dbReference type="Pfam" id="PF07524">
    <property type="entry name" value="Bromo_TP"/>
    <property type="match status" value="1"/>
</dbReference>
<evidence type="ECO:0000256" key="5">
    <source>
        <dbReference type="SAM" id="MobiDB-lite"/>
    </source>
</evidence>
<feature type="region of interest" description="Disordered" evidence="5">
    <location>
        <begin position="478"/>
        <end position="515"/>
    </location>
</feature>
<comment type="subcellular location">
    <subcellularLocation>
        <location evidence="1">Nucleus</location>
    </subcellularLocation>
</comment>
<feature type="compositionally biased region" description="Low complexity" evidence="5">
    <location>
        <begin position="496"/>
        <end position="507"/>
    </location>
</feature>
<dbReference type="GO" id="GO:0046982">
    <property type="term" value="F:protein heterodimerization activity"/>
    <property type="evidence" value="ECO:0007669"/>
    <property type="project" value="InterPro"/>
</dbReference>
<feature type="region of interest" description="Disordered" evidence="5">
    <location>
        <begin position="139"/>
        <end position="247"/>
    </location>
</feature>
<dbReference type="SMART" id="SM00576">
    <property type="entry name" value="BTP"/>
    <property type="match status" value="1"/>
</dbReference>
<protein>
    <recommendedName>
        <fullName evidence="6">Bromodomain associated domain-containing protein</fullName>
    </recommendedName>
</protein>
<evidence type="ECO:0000313" key="7">
    <source>
        <dbReference type="EMBL" id="KAF9526057.1"/>
    </source>
</evidence>
<name>A0A9P6EBK1_9AGAR</name>
<gene>
    <name evidence="7" type="ORF">CPB83DRAFT_795444</name>
</gene>
<sequence>MESGAFKLLESATQRTLHAHAFSRSSSQASLVLSDLLARYLALLTSTCAKYAQHAGRSTMNVRDVLGVLEELGVNLEELNEFAATEGKELGRYALYSGRRVEDLNELKTQLAEGLRQDRDDAIPLEYGRCPTPLLEELDEEEYESDESDIEMDEETRSQVAPDATNMEVDVSPDRIRVTQRKRPPSRPITPQLPLSPISNTSSPRRKRLRRADWDPPEYIPDFLPPFPSLSEDAPGSPIDNAPTPQSQPSTFALPQALEVPIDKPVLLSQSLTTAAASDMFVQVPYSQSSLASVSERHLPSAIPPPAPPTRQKPITTLQIEPSLLGAYHHILTHPPPPELPASNPARHKVALSLIKQSQTTPRYHPADSVFGSVAPCPPRVSTIAPSYPVAIGETPNEKGKDSKDKDFKLPPAIPRPIAAIDRIVPFISQQNSQIPNLALHVLPPAIYARTSRLSHPPVLMRGTKALIYGPGIAAPWNSSPSTDSNPVPATPLVTKDQSSQSNNNANNKDKPPLPDARLYATWDYEAKDFRHSIAPTIARNGRSRIGSLQAGPSGSGIISLPIARTKGVK</sequence>
<organism evidence="7 8">
    <name type="scientific">Crepidotus variabilis</name>
    <dbReference type="NCBI Taxonomy" id="179855"/>
    <lineage>
        <taxon>Eukaryota</taxon>
        <taxon>Fungi</taxon>
        <taxon>Dikarya</taxon>
        <taxon>Basidiomycota</taxon>
        <taxon>Agaricomycotina</taxon>
        <taxon>Agaricomycetes</taxon>
        <taxon>Agaricomycetidae</taxon>
        <taxon>Agaricales</taxon>
        <taxon>Agaricineae</taxon>
        <taxon>Crepidotaceae</taxon>
        <taxon>Crepidotus</taxon>
    </lineage>
</organism>
<reference evidence="7" key="1">
    <citation type="submission" date="2020-11" db="EMBL/GenBank/DDBJ databases">
        <authorList>
            <consortium name="DOE Joint Genome Institute"/>
            <person name="Ahrendt S."/>
            <person name="Riley R."/>
            <person name="Andreopoulos W."/>
            <person name="Labutti K."/>
            <person name="Pangilinan J."/>
            <person name="Ruiz-Duenas F.J."/>
            <person name="Barrasa J.M."/>
            <person name="Sanchez-Garcia M."/>
            <person name="Camarero S."/>
            <person name="Miyauchi S."/>
            <person name="Serrano A."/>
            <person name="Linde D."/>
            <person name="Babiker R."/>
            <person name="Drula E."/>
            <person name="Ayuso-Fernandez I."/>
            <person name="Pacheco R."/>
            <person name="Padilla G."/>
            <person name="Ferreira P."/>
            <person name="Barriuso J."/>
            <person name="Kellner H."/>
            <person name="Castanera R."/>
            <person name="Alfaro M."/>
            <person name="Ramirez L."/>
            <person name="Pisabarro A.G."/>
            <person name="Kuo A."/>
            <person name="Tritt A."/>
            <person name="Lipzen A."/>
            <person name="He G."/>
            <person name="Yan M."/>
            <person name="Ng V."/>
            <person name="Cullen D."/>
            <person name="Martin F."/>
            <person name="Rosso M.-N."/>
            <person name="Henrissat B."/>
            <person name="Hibbett D."/>
            <person name="Martinez A.T."/>
            <person name="Grigoriev I.V."/>
        </authorList>
    </citation>
    <scope>NUCLEOTIDE SEQUENCE</scope>
    <source>
        <strain evidence="7">CBS 506.95</strain>
    </source>
</reference>
<dbReference type="AlphaFoldDB" id="A0A9P6EBK1"/>
<evidence type="ECO:0000259" key="6">
    <source>
        <dbReference type="SMART" id="SM00576"/>
    </source>
</evidence>
<dbReference type="InterPro" id="IPR006565">
    <property type="entry name" value="BTP"/>
</dbReference>
<dbReference type="InterPro" id="IPR009072">
    <property type="entry name" value="Histone-fold"/>
</dbReference>
<evidence type="ECO:0000256" key="1">
    <source>
        <dbReference type="ARBA" id="ARBA00004123"/>
    </source>
</evidence>
<dbReference type="EMBL" id="MU157876">
    <property type="protein sequence ID" value="KAF9526057.1"/>
    <property type="molecule type" value="Genomic_DNA"/>
</dbReference>
<feature type="compositionally biased region" description="Basic and acidic residues" evidence="5">
    <location>
        <begin position="396"/>
        <end position="409"/>
    </location>
</feature>
<evidence type="ECO:0000256" key="2">
    <source>
        <dbReference type="ARBA" id="ARBA00023015"/>
    </source>
</evidence>
<proteinExistence type="predicted"/>
<dbReference type="Gene3D" id="1.10.20.10">
    <property type="entry name" value="Histone, subunit A"/>
    <property type="match status" value="1"/>
</dbReference>
<feature type="compositionally biased region" description="Polar residues" evidence="5">
    <location>
        <begin position="478"/>
        <end position="488"/>
    </location>
</feature>
<accession>A0A9P6EBK1</accession>
<dbReference type="OrthoDB" id="436852at2759"/>
<dbReference type="Proteomes" id="UP000807306">
    <property type="component" value="Unassembled WGS sequence"/>
</dbReference>
<dbReference type="CDD" id="cd00076">
    <property type="entry name" value="HFD_SF"/>
    <property type="match status" value="1"/>
</dbReference>